<organism evidence="2 3">
    <name type="scientific">Rhodocollybia butyracea</name>
    <dbReference type="NCBI Taxonomy" id="206335"/>
    <lineage>
        <taxon>Eukaryota</taxon>
        <taxon>Fungi</taxon>
        <taxon>Dikarya</taxon>
        <taxon>Basidiomycota</taxon>
        <taxon>Agaricomycotina</taxon>
        <taxon>Agaricomycetes</taxon>
        <taxon>Agaricomycetidae</taxon>
        <taxon>Agaricales</taxon>
        <taxon>Marasmiineae</taxon>
        <taxon>Omphalotaceae</taxon>
        <taxon>Rhodocollybia</taxon>
    </lineage>
</organism>
<keyword evidence="1" id="KW-1133">Transmembrane helix</keyword>
<feature type="transmembrane region" description="Helical" evidence="1">
    <location>
        <begin position="28"/>
        <end position="47"/>
    </location>
</feature>
<keyword evidence="1" id="KW-0472">Membrane</keyword>
<keyword evidence="1" id="KW-0812">Transmembrane</keyword>
<evidence type="ECO:0000256" key="1">
    <source>
        <dbReference type="SAM" id="Phobius"/>
    </source>
</evidence>
<accession>A0A9P5Q4K6</accession>
<sequence>MLIYIVFPDAFFETARHHHVETDVHLRIYAHYAVPLGLLVNIIPLVLANLTKIFEISLFLMFLFLFLHDFAIASRQIIIYLWSC</sequence>
<dbReference type="Proteomes" id="UP000772434">
    <property type="component" value="Unassembled WGS sequence"/>
</dbReference>
<dbReference type="AlphaFoldDB" id="A0A9P5Q4K6"/>
<evidence type="ECO:0000313" key="3">
    <source>
        <dbReference type="Proteomes" id="UP000772434"/>
    </source>
</evidence>
<gene>
    <name evidence="2" type="ORF">BDP27DRAFT_1317750</name>
</gene>
<reference evidence="2" key="1">
    <citation type="submission" date="2020-11" db="EMBL/GenBank/DDBJ databases">
        <authorList>
            <consortium name="DOE Joint Genome Institute"/>
            <person name="Ahrendt S."/>
            <person name="Riley R."/>
            <person name="Andreopoulos W."/>
            <person name="Labutti K."/>
            <person name="Pangilinan J."/>
            <person name="Ruiz-Duenas F.J."/>
            <person name="Barrasa J.M."/>
            <person name="Sanchez-Garcia M."/>
            <person name="Camarero S."/>
            <person name="Miyauchi S."/>
            <person name="Serrano A."/>
            <person name="Linde D."/>
            <person name="Babiker R."/>
            <person name="Drula E."/>
            <person name="Ayuso-Fernandez I."/>
            <person name="Pacheco R."/>
            <person name="Padilla G."/>
            <person name="Ferreira P."/>
            <person name="Barriuso J."/>
            <person name="Kellner H."/>
            <person name="Castanera R."/>
            <person name="Alfaro M."/>
            <person name="Ramirez L."/>
            <person name="Pisabarro A.G."/>
            <person name="Kuo A."/>
            <person name="Tritt A."/>
            <person name="Lipzen A."/>
            <person name="He G."/>
            <person name="Yan M."/>
            <person name="Ng V."/>
            <person name="Cullen D."/>
            <person name="Martin F."/>
            <person name="Rosso M.-N."/>
            <person name="Henrissat B."/>
            <person name="Hibbett D."/>
            <person name="Martinez A.T."/>
            <person name="Grigoriev I.V."/>
        </authorList>
    </citation>
    <scope>NUCLEOTIDE SEQUENCE</scope>
    <source>
        <strain evidence="2">AH 40177</strain>
    </source>
</reference>
<comment type="caution">
    <text evidence="2">The sequence shown here is derived from an EMBL/GenBank/DDBJ whole genome shotgun (WGS) entry which is preliminary data.</text>
</comment>
<name>A0A9P5Q4K6_9AGAR</name>
<evidence type="ECO:0000313" key="2">
    <source>
        <dbReference type="EMBL" id="KAF9073962.1"/>
    </source>
</evidence>
<protein>
    <submittedName>
        <fullName evidence="2">Uncharacterized protein</fullName>
    </submittedName>
</protein>
<keyword evidence="3" id="KW-1185">Reference proteome</keyword>
<dbReference type="EMBL" id="JADNRY010000015">
    <property type="protein sequence ID" value="KAF9073962.1"/>
    <property type="molecule type" value="Genomic_DNA"/>
</dbReference>
<proteinExistence type="predicted"/>
<feature type="transmembrane region" description="Helical" evidence="1">
    <location>
        <begin position="59"/>
        <end position="82"/>
    </location>
</feature>